<dbReference type="EMBL" id="CAJPWZ010002783">
    <property type="protein sequence ID" value="CAG2245707.1"/>
    <property type="molecule type" value="Genomic_DNA"/>
</dbReference>
<comment type="caution">
    <text evidence="2">The sequence shown here is derived from an EMBL/GenBank/DDBJ whole genome shotgun (WGS) entry which is preliminary data.</text>
</comment>
<feature type="region of interest" description="Disordered" evidence="1">
    <location>
        <begin position="1"/>
        <end position="20"/>
    </location>
</feature>
<sequence>MARHYKKYAKRNKHKRRLKNKAAMQQSKLKFMLSQARKQVVNLSHRKLTDDEYLVLSRGLKFIPSPSVKRAKQDLLHDFDELARKMRCRYLYHGNLDEIHPFRVKSGHTPPLTCNTLENYLFNTKHELSSMQIRKFRNNLSLSQRSGISSLLNDESLIIKKADKSNNVVILDKVNYLLEGDRQLNTQHYTKLENFDLKALRCNINTYVKGMYTKGVIDYSTFNYLNNGNQIDYGPGRFEEIKDLLELANNHHPFLKFTLEFSSKEIIFLDVNIFKGTRFSNENILDVKTHFKPTNAFL</sequence>
<accession>A0A8S3UPV1</accession>
<dbReference type="Proteomes" id="UP000683360">
    <property type="component" value="Unassembled WGS sequence"/>
</dbReference>
<evidence type="ECO:0000256" key="1">
    <source>
        <dbReference type="SAM" id="MobiDB-lite"/>
    </source>
</evidence>
<reference evidence="2" key="1">
    <citation type="submission" date="2021-03" db="EMBL/GenBank/DDBJ databases">
        <authorList>
            <person name="Bekaert M."/>
        </authorList>
    </citation>
    <scope>NUCLEOTIDE SEQUENCE</scope>
</reference>
<dbReference type="OrthoDB" id="10029313at2759"/>
<dbReference type="AlphaFoldDB" id="A0A8S3UPV1"/>
<organism evidence="2 3">
    <name type="scientific">Mytilus edulis</name>
    <name type="common">Blue mussel</name>
    <dbReference type="NCBI Taxonomy" id="6550"/>
    <lineage>
        <taxon>Eukaryota</taxon>
        <taxon>Metazoa</taxon>
        <taxon>Spiralia</taxon>
        <taxon>Lophotrochozoa</taxon>
        <taxon>Mollusca</taxon>
        <taxon>Bivalvia</taxon>
        <taxon>Autobranchia</taxon>
        <taxon>Pteriomorphia</taxon>
        <taxon>Mytilida</taxon>
        <taxon>Mytiloidea</taxon>
        <taxon>Mytilidae</taxon>
        <taxon>Mytilinae</taxon>
        <taxon>Mytilus</taxon>
    </lineage>
</organism>
<evidence type="ECO:0000313" key="2">
    <source>
        <dbReference type="EMBL" id="CAG2245707.1"/>
    </source>
</evidence>
<gene>
    <name evidence="2" type="ORF">MEDL_57714</name>
</gene>
<protein>
    <submittedName>
        <fullName evidence="2">Uncharacterized protein</fullName>
    </submittedName>
</protein>
<proteinExistence type="predicted"/>
<name>A0A8S3UPV1_MYTED</name>
<evidence type="ECO:0000313" key="3">
    <source>
        <dbReference type="Proteomes" id="UP000683360"/>
    </source>
</evidence>
<keyword evidence="3" id="KW-1185">Reference proteome</keyword>